<accession>A0ABS0BY36</accession>
<dbReference type="InterPro" id="IPR015806">
    <property type="entry name" value="Pyrv_Knase_insert_dom_sf"/>
</dbReference>
<keyword evidence="7" id="KW-0547">Nucleotide-binding</keyword>
<comment type="caution">
    <text evidence="14">The sequence shown here is derived from an EMBL/GenBank/DDBJ whole genome shotgun (WGS) entry which is preliminary data.</text>
</comment>
<dbReference type="RefSeq" id="WP_185978126.1">
    <property type="nucleotide sequence ID" value="NZ_JACBGI020000009.1"/>
</dbReference>
<evidence type="ECO:0000256" key="12">
    <source>
        <dbReference type="ARBA" id="ARBA00023317"/>
    </source>
</evidence>
<dbReference type="EMBL" id="JACBGI020000009">
    <property type="protein sequence ID" value="MBF6057980.1"/>
    <property type="molecule type" value="Genomic_DNA"/>
</dbReference>
<dbReference type="InterPro" id="IPR015813">
    <property type="entry name" value="Pyrv/PenolPyrv_kinase-like_dom"/>
</dbReference>
<evidence type="ECO:0000256" key="3">
    <source>
        <dbReference type="ARBA" id="ARBA00008663"/>
    </source>
</evidence>
<dbReference type="InterPro" id="IPR011037">
    <property type="entry name" value="Pyrv_Knase-like_insert_dom_sf"/>
</dbReference>
<proteinExistence type="inferred from homology"/>
<keyword evidence="8 14" id="KW-0418">Kinase</keyword>
<evidence type="ECO:0000256" key="7">
    <source>
        <dbReference type="ARBA" id="ARBA00022741"/>
    </source>
</evidence>
<protein>
    <recommendedName>
        <fullName evidence="4">pyruvate kinase</fullName>
        <ecNumber evidence="4">2.7.1.40</ecNumber>
    </recommendedName>
</protein>
<dbReference type="InterPro" id="IPR001697">
    <property type="entry name" value="Pyr_Knase"/>
</dbReference>
<evidence type="ECO:0000259" key="13">
    <source>
        <dbReference type="PROSITE" id="PS50835"/>
    </source>
</evidence>
<evidence type="ECO:0000256" key="2">
    <source>
        <dbReference type="ARBA" id="ARBA00004997"/>
    </source>
</evidence>
<dbReference type="SUPFAM" id="SSF51621">
    <property type="entry name" value="Phosphoenolpyruvate/pyruvate domain"/>
    <property type="match status" value="1"/>
</dbReference>
<evidence type="ECO:0000256" key="4">
    <source>
        <dbReference type="ARBA" id="ARBA00012142"/>
    </source>
</evidence>
<keyword evidence="11" id="KW-0324">Glycolysis</keyword>
<evidence type="ECO:0000313" key="14">
    <source>
        <dbReference type="EMBL" id="MBF6057980.1"/>
    </source>
</evidence>
<feature type="domain" description="Ig-like" evidence="13">
    <location>
        <begin position="369"/>
        <end position="461"/>
    </location>
</feature>
<dbReference type="Proteomes" id="UP001193680">
    <property type="component" value="Unassembled WGS sequence"/>
</dbReference>
<evidence type="ECO:0000256" key="9">
    <source>
        <dbReference type="ARBA" id="ARBA00022840"/>
    </source>
</evidence>
<comment type="cofactor">
    <cofactor evidence="1">
        <name>K(+)</name>
        <dbReference type="ChEBI" id="CHEBI:29103"/>
    </cofactor>
</comment>
<keyword evidence="9" id="KW-0067">ATP-binding</keyword>
<evidence type="ECO:0000256" key="6">
    <source>
        <dbReference type="ARBA" id="ARBA00022723"/>
    </source>
</evidence>
<dbReference type="Pfam" id="PF00224">
    <property type="entry name" value="PK"/>
    <property type="match status" value="2"/>
</dbReference>
<gene>
    <name evidence="14" type="ORF">H8792_006450</name>
</gene>
<comment type="pathway">
    <text evidence="2">Carbohydrate degradation; glycolysis; pyruvate from D-glyceraldehyde 3-phosphate: step 5/5.</text>
</comment>
<keyword evidence="12 14" id="KW-0670">Pyruvate</keyword>
<evidence type="ECO:0000256" key="10">
    <source>
        <dbReference type="ARBA" id="ARBA00022842"/>
    </source>
</evidence>
<dbReference type="PROSITE" id="PS00110">
    <property type="entry name" value="PYRUVATE_KINASE"/>
    <property type="match status" value="1"/>
</dbReference>
<organism evidence="14 15">
    <name type="scientific">Thiomicrorhabdus heinhorstiae</name>
    <dbReference type="NCBI Taxonomy" id="2748010"/>
    <lineage>
        <taxon>Bacteria</taxon>
        <taxon>Pseudomonadati</taxon>
        <taxon>Pseudomonadota</taxon>
        <taxon>Gammaproteobacteria</taxon>
        <taxon>Thiotrichales</taxon>
        <taxon>Piscirickettsiaceae</taxon>
        <taxon>Thiomicrorhabdus</taxon>
    </lineage>
</organism>
<name>A0ABS0BY36_9GAMM</name>
<keyword evidence="5" id="KW-0808">Transferase</keyword>
<evidence type="ECO:0000256" key="8">
    <source>
        <dbReference type="ARBA" id="ARBA00022777"/>
    </source>
</evidence>
<dbReference type="EC" id="2.7.1.40" evidence="4"/>
<dbReference type="PROSITE" id="PS50835">
    <property type="entry name" value="IG_LIKE"/>
    <property type="match status" value="1"/>
</dbReference>
<keyword evidence="6" id="KW-0479">Metal-binding</keyword>
<dbReference type="Gene3D" id="2.40.33.10">
    <property type="entry name" value="PK beta-barrel domain-like"/>
    <property type="match status" value="2"/>
</dbReference>
<reference evidence="14 15" key="2">
    <citation type="submission" date="2020-11" db="EMBL/GenBank/DDBJ databases">
        <title>Sulfur oxidizing isolate from Hospital Hole Sinkhole.</title>
        <authorList>
            <person name="Scott K.M."/>
        </authorList>
    </citation>
    <scope>NUCLEOTIDE SEQUENCE [LARGE SCALE GENOMIC DNA]</scope>
    <source>
        <strain evidence="14 15">HH1</strain>
    </source>
</reference>
<evidence type="ECO:0000313" key="15">
    <source>
        <dbReference type="Proteomes" id="UP001193680"/>
    </source>
</evidence>
<keyword evidence="10" id="KW-0460">Magnesium</keyword>
<sequence length="619" mass="69826">MTLRYDDSEIQSLFEEVLRLRGLIVEQAQTMLNEIGLSPGTASARQYNLALYIALRQHDLTDLQKRLSSFSISSLAHSEANVMSGLEGVLALLGKLSSRDFQLEYADFCPSEQILSEETKALFGPQRSGHRSSRIMVTLPTQAAWNGEQVKEWLKAGADCFRINCAHDNESEWRQMVKHVRKAQKELGIDAQIMFDLAGHKLRTNDLVLGPAVVHLKVSKKPTGKLLAPAEVLFYHKEISQEDLPSFLENVPHLPLPKEVMNELYVGDVFVFEDARGKKRLIRMQQPLSDGTWKGVCEQNCYLVPKMEFRWQRISEKGNLKYLGSFALPEFDGQPVDIRVRKGERILISRTHRHCHAAKYDENGREIRPVIISITLPEILDQLEEGQSVWFDDGKLGCRIENIDEHGVWLRVDIAGANGVKIKADKGVNFPETVLQLPPLSEKDEHDLHCIAEHADMVALSFVQKVDDIEVLQQKLQALQAGHLPIIAKIETREGVRNLGSILLKNVDRIPFAVMIARGDLAVELGSVRLAEIQEDILWLCAAAQVPVIWATQVLETLNKSGVISRPEITDAAMSVRAECVMLNKGAFLGDTLRVLDNILSRMEHRQRKKLNFLSRWSL</sequence>
<dbReference type="Gene3D" id="3.20.20.60">
    <property type="entry name" value="Phosphoenolpyruvate-binding domains"/>
    <property type="match status" value="2"/>
</dbReference>
<evidence type="ECO:0000256" key="5">
    <source>
        <dbReference type="ARBA" id="ARBA00022679"/>
    </source>
</evidence>
<evidence type="ECO:0000256" key="1">
    <source>
        <dbReference type="ARBA" id="ARBA00001958"/>
    </source>
</evidence>
<dbReference type="InterPro" id="IPR040442">
    <property type="entry name" value="Pyrv_kinase-like_dom_sf"/>
</dbReference>
<dbReference type="SUPFAM" id="SSF50800">
    <property type="entry name" value="PK beta-barrel domain-like"/>
    <property type="match status" value="1"/>
</dbReference>
<dbReference type="InterPro" id="IPR018209">
    <property type="entry name" value="Pyrv_Knase_AS"/>
</dbReference>
<reference evidence="14 15" key="1">
    <citation type="submission" date="2020-06" db="EMBL/GenBank/DDBJ databases">
        <authorList>
            <person name="Scott K."/>
        </authorList>
    </citation>
    <scope>NUCLEOTIDE SEQUENCE [LARGE SCALE GENOMIC DNA]</scope>
    <source>
        <strain evidence="14 15">HH1</strain>
    </source>
</reference>
<dbReference type="InterPro" id="IPR015793">
    <property type="entry name" value="Pyrv_Knase_brl"/>
</dbReference>
<dbReference type="InterPro" id="IPR007110">
    <property type="entry name" value="Ig-like_dom"/>
</dbReference>
<comment type="similarity">
    <text evidence="3">Belongs to the pyruvate kinase family.</text>
</comment>
<evidence type="ECO:0000256" key="11">
    <source>
        <dbReference type="ARBA" id="ARBA00023152"/>
    </source>
</evidence>
<dbReference type="GO" id="GO:0016301">
    <property type="term" value="F:kinase activity"/>
    <property type="evidence" value="ECO:0007669"/>
    <property type="project" value="UniProtKB-KW"/>
</dbReference>
<keyword evidence="15" id="KW-1185">Reference proteome</keyword>
<dbReference type="PANTHER" id="PTHR11817">
    <property type="entry name" value="PYRUVATE KINASE"/>
    <property type="match status" value="1"/>
</dbReference>